<dbReference type="Proteomes" id="UP000823388">
    <property type="component" value="Chromosome 9N"/>
</dbReference>
<gene>
    <name evidence="1" type="ORF">PVAP13_9NG073220</name>
</gene>
<proteinExistence type="predicted"/>
<name>A0A8T0MDC2_PANVG</name>
<organism evidence="1 2">
    <name type="scientific">Panicum virgatum</name>
    <name type="common">Blackwell switchgrass</name>
    <dbReference type="NCBI Taxonomy" id="38727"/>
    <lineage>
        <taxon>Eukaryota</taxon>
        <taxon>Viridiplantae</taxon>
        <taxon>Streptophyta</taxon>
        <taxon>Embryophyta</taxon>
        <taxon>Tracheophyta</taxon>
        <taxon>Spermatophyta</taxon>
        <taxon>Magnoliopsida</taxon>
        <taxon>Liliopsida</taxon>
        <taxon>Poales</taxon>
        <taxon>Poaceae</taxon>
        <taxon>PACMAD clade</taxon>
        <taxon>Panicoideae</taxon>
        <taxon>Panicodae</taxon>
        <taxon>Paniceae</taxon>
        <taxon>Panicinae</taxon>
        <taxon>Panicum</taxon>
        <taxon>Panicum sect. Hiantes</taxon>
    </lineage>
</organism>
<keyword evidence="2" id="KW-1185">Reference proteome</keyword>
<accession>A0A8T0MDC2</accession>
<dbReference type="EMBL" id="CM029054">
    <property type="protein sequence ID" value="KAG2534638.1"/>
    <property type="molecule type" value="Genomic_DNA"/>
</dbReference>
<evidence type="ECO:0000313" key="2">
    <source>
        <dbReference type="Proteomes" id="UP000823388"/>
    </source>
</evidence>
<comment type="caution">
    <text evidence="1">The sequence shown here is derived from an EMBL/GenBank/DDBJ whole genome shotgun (WGS) entry which is preliminary data.</text>
</comment>
<evidence type="ECO:0000313" key="1">
    <source>
        <dbReference type="EMBL" id="KAG2534638.1"/>
    </source>
</evidence>
<reference evidence="1" key="1">
    <citation type="submission" date="2020-05" db="EMBL/GenBank/DDBJ databases">
        <title>WGS assembly of Panicum virgatum.</title>
        <authorList>
            <person name="Lovell J.T."/>
            <person name="Jenkins J."/>
            <person name="Shu S."/>
            <person name="Juenger T.E."/>
            <person name="Schmutz J."/>
        </authorList>
    </citation>
    <scope>NUCLEOTIDE SEQUENCE</scope>
    <source>
        <strain evidence="1">AP13</strain>
    </source>
</reference>
<dbReference type="AlphaFoldDB" id="A0A8T0MDC2"/>
<sequence length="83" mass="9110">MSAGYNGLSEMVVGQPMSLCFCNPLGGTPFFLLKVSEQFQNVARLQAPEFATLLTVMNNAGYGETVDDAHYDVNKVMMNLEGW</sequence>
<protein>
    <submittedName>
        <fullName evidence="1">Uncharacterized protein</fullName>
    </submittedName>
</protein>